<dbReference type="GO" id="GO:0010605">
    <property type="term" value="P:negative regulation of macromolecule metabolic process"/>
    <property type="evidence" value="ECO:0007669"/>
    <property type="project" value="UniProtKB-ARBA"/>
</dbReference>
<dbReference type="PANTHER" id="PTHR12271">
    <property type="entry name" value="POLY A POLYMERASE CID PAP -RELATED"/>
    <property type="match status" value="1"/>
</dbReference>
<protein>
    <recommendedName>
        <fullName evidence="1">Poly(A) RNA polymerase mitochondrial-like central palm domain-containing protein</fullName>
    </recommendedName>
</protein>
<sequence>MPSPRLSIPPEVLASSGDKLQISIMRMWQSSEPTDRRKVAMEDLRILLSKTINEKFDPALTVNGNEGEGNRFTVDIAGSTSWGGEIGPSTDVDFVILDRNFPRGYEPSVWLQPIGSSIELSIDKIREIRYHPSKNPLLPDCYSLKPLSTCIEGLGMTETERKPYLPIPLLKFFDPIRNLECDLQCNDLTGVYNNSYILAYTKLSPYVLRPMLNTIKNWYRIQSGKANNPKRSIFGLSSYPMCLMCIAYLQHIGHLPNLQQDVRAKVYATEEEWLGDEELVWVEWGSNRGLDAHTTFNKSLPSGWQSSNASLTAAQAVRGFFKYFSPDPAPNRKTPNPKDDKVHFNTSKQIISPLSGGIIPRATRYKDHQQEDDLQSYLRKRNFTQVQIEEIMEEHKKIKFGSGSTGKGDQGIQPDKWVDEMLVIQDPLKWQKNHASGIPYYTCNKFFDRISETHKILETLGEEATVQDILKKLA</sequence>
<evidence type="ECO:0000313" key="3">
    <source>
        <dbReference type="Proteomes" id="UP000078595"/>
    </source>
</evidence>
<dbReference type="InterPro" id="IPR043519">
    <property type="entry name" value="NT_sf"/>
</dbReference>
<name>A0AAJ8MEE8_9TREE</name>
<dbReference type="InterPro" id="IPR054708">
    <property type="entry name" value="MTPAP-like_central"/>
</dbReference>
<feature type="domain" description="Poly(A) RNA polymerase mitochondrial-like central palm" evidence="1">
    <location>
        <begin position="22"/>
        <end position="201"/>
    </location>
</feature>
<reference evidence="2" key="1">
    <citation type="submission" date="2013-07" db="EMBL/GenBank/DDBJ databases">
        <authorList>
            <consortium name="The Broad Institute Genome Sequencing Platform"/>
            <person name="Cuomo C."/>
            <person name="Litvintseva A."/>
            <person name="Chen Y."/>
            <person name="Heitman J."/>
            <person name="Sun S."/>
            <person name="Springer D."/>
            <person name="Dromer F."/>
            <person name="Young S.K."/>
            <person name="Zeng Q."/>
            <person name="Gargeya S."/>
            <person name="Fitzgerald M."/>
            <person name="Abouelleil A."/>
            <person name="Alvarado L."/>
            <person name="Berlin A.M."/>
            <person name="Chapman S.B."/>
            <person name="Dewar J."/>
            <person name="Goldberg J."/>
            <person name="Griggs A."/>
            <person name="Gujja S."/>
            <person name="Hansen M."/>
            <person name="Howarth C."/>
            <person name="Imamovic A."/>
            <person name="Larimer J."/>
            <person name="McCowan C."/>
            <person name="Murphy C."/>
            <person name="Pearson M."/>
            <person name="Priest M."/>
            <person name="Roberts A."/>
            <person name="Saif S."/>
            <person name="Shea T."/>
            <person name="Sykes S."/>
            <person name="Wortman J."/>
            <person name="Nusbaum C."/>
            <person name="Birren B."/>
        </authorList>
    </citation>
    <scope>NUCLEOTIDE SEQUENCE</scope>
    <source>
        <strain evidence="2">CBS 10117</strain>
    </source>
</reference>
<proteinExistence type="predicted"/>
<dbReference type="GO" id="GO:0016779">
    <property type="term" value="F:nucleotidyltransferase activity"/>
    <property type="evidence" value="ECO:0007669"/>
    <property type="project" value="UniProtKB-ARBA"/>
</dbReference>
<dbReference type="SUPFAM" id="SSF81301">
    <property type="entry name" value="Nucleotidyltransferase"/>
    <property type="match status" value="1"/>
</dbReference>
<organism evidence="2 3">
    <name type="scientific">Kwoniella dejecticola CBS 10117</name>
    <dbReference type="NCBI Taxonomy" id="1296121"/>
    <lineage>
        <taxon>Eukaryota</taxon>
        <taxon>Fungi</taxon>
        <taxon>Dikarya</taxon>
        <taxon>Basidiomycota</taxon>
        <taxon>Agaricomycotina</taxon>
        <taxon>Tremellomycetes</taxon>
        <taxon>Tremellales</taxon>
        <taxon>Cryptococcaceae</taxon>
        <taxon>Kwoniella</taxon>
    </lineage>
</organism>
<dbReference type="GeneID" id="28964247"/>
<dbReference type="GO" id="GO:0031123">
    <property type="term" value="P:RNA 3'-end processing"/>
    <property type="evidence" value="ECO:0007669"/>
    <property type="project" value="TreeGrafter"/>
</dbReference>
<dbReference type="Gene3D" id="1.10.1410.10">
    <property type="match status" value="1"/>
</dbReference>
<keyword evidence="3" id="KW-1185">Reference proteome</keyword>
<dbReference type="Proteomes" id="UP000078595">
    <property type="component" value="Chromosome 1"/>
</dbReference>
<dbReference type="KEGG" id="kdj:28964247"/>
<dbReference type="RefSeq" id="XP_065824212.1">
    <property type="nucleotide sequence ID" value="XM_065968140.1"/>
</dbReference>
<evidence type="ECO:0000313" key="2">
    <source>
        <dbReference type="EMBL" id="WWC58012.1"/>
    </source>
</evidence>
<reference evidence="2" key="2">
    <citation type="submission" date="2024-02" db="EMBL/GenBank/DDBJ databases">
        <title>Comparative genomics of Cryptococcus and Kwoniella reveals pathogenesis evolution and contrasting modes of karyotype evolution via chromosome fusion or intercentromeric recombination.</title>
        <authorList>
            <person name="Coelho M.A."/>
            <person name="David-Palma M."/>
            <person name="Shea T."/>
            <person name="Bowers K."/>
            <person name="McGinley-Smith S."/>
            <person name="Mohammad A.W."/>
            <person name="Gnirke A."/>
            <person name="Yurkov A.M."/>
            <person name="Nowrousian M."/>
            <person name="Sun S."/>
            <person name="Cuomo C.A."/>
            <person name="Heitman J."/>
        </authorList>
    </citation>
    <scope>NUCLEOTIDE SEQUENCE</scope>
    <source>
        <strain evidence="2">CBS 10117</strain>
    </source>
</reference>
<evidence type="ECO:0000259" key="1">
    <source>
        <dbReference type="Pfam" id="PF22600"/>
    </source>
</evidence>
<dbReference type="EMBL" id="CP144530">
    <property type="protein sequence ID" value="WWC58012.1"/>
    <property type="molecule type" value="Genomic_DNA"/>
</dbReference>
<dbReference type="PANTHER" id="PTHR12271:SF40">
    <property type="entry name" value="POLY(A) RNA POLYMERASE GLD2"/>
    <property type="match status" value="1"/>
</dbReference>
<dbReference type="Pfam" id="PF22600">
    <property type="entry name" value="MTPAP-like_central"/>
    <property type="match status" value="1"/>
</dbReference>
<dbReference type="SUPFAM" id="SSF81631">
    <property type="entry name" value="PAP/OAS1 substrate-binding domain"/>
    <property type="match status" value="1"/>
</dbReference>
<accession>A0AAJ8MEE8</accession>
<gene>
    <name evidence="2" type="ORF">I303_100547</name>
</gene>
<dbReference type="AlphaFoldDB" id="A0AAJ8MEE8"/>